<dbReference type="SUPFAM" id="SSF49785">
    <property type="entry name" value="Galactose-binding domain-like"/>
    <property type="match status" value="1"/>
</dbReference>
<evidence type="ECO:0000313" key="2">
    <source>
        <dbReference type="Proteomes" id="UP000054350"/>
    </source>
</evidence>
<dbReference type="VEuPathDB" id="FungiDB:AMAG_08506"/>
<reference evidence="1 2" key="1">
    <citation type="submission" date="2009-11" db="EMBL/GenBank/DDBJ databases">
        <title>Annotation of Allomyces macrogynus ATCC 38327.</title>
        <authorList>
            <consortium name="The Broad Institute Genome Sequencing Platform"/>
            <person name="Russ C."/>
            <person name="Cuomo C."/>
            <person name="Burger G."/>
            <person name="Gray M.W."/>
            <person name="Holland P.W.H."/>
            <person name="King N."/>
            <person name="Lang F.B.F."/>
            <person name="Roger A.J."/>
            <person name="Ruiz-Trillo I."/>
            <person name="Young S.K."/>
            <person name="Zeng Q."/>
            <person name="Gargeya S."/>
            <person name="Fitzgerald M."/>
            <person name="Haas B."/>
            <person name="Abouelleil A."/>
            <person name="Alvarado L."/>
            <person name="Arachchi H.M."/>
            <person name="Berlin A."/>
            <person name="Chapman S.B."/>
            <person name="Gearin G."/>
            <person name="Goldberg J."/>
            <person name="Griggs A."/>
            <person name="Gujja S."/>
            <person name="Hansen M."/>
            <person name="Heiman D."/>
            <person name="Howarth C."/>
            <person name="Larimer J."/>
            <person name="Lui A."/>
            <person name="MacDonald P.J.P."/>
            <person name="McCowen C."/>
            <person name="Montmayeur A."/>
            <person name="Murphy C."/>
            <person name="Neiman D."/>
            <person name="Pearson M."/>
            <person name="Priest M."/>
            <person name="Roberts A."/>
            <person name="Saif S."/>
            <person name="Shea T."/>
            <person name="Sisk P."/>
            <person name="Stolte C."/>
            <person name="Sykes S."/>
            <person name="Wortman J."/>
            <person name="Nusbaum C."/>
            <person name="Birren B."/>
        </authorList>
    </citation>
    <scope>NUCLEOTIDE SEQUENCE [LARGE SCALE GENOMIC DNA]</scope>
    <source>
        <strain evidence="1 2">ATCC 38327</strain>
    </source>
</reference>
<sequence>MTSLLDDNTLIQVSSVLHNDNANNGPQNMTDGDPDTAWYSGDDRPYHIMIHFHRQVHIHAITMAFVDNWGAMACMAIIPSVKGWTMRPTKDSTKPQTFVAPDSVKAASLDFLSLIIHKGSGYFENQVAISFLDVIGVEAQPAQPVPQPAE</sequence>
<proteinExistence type="predicted"/>
<gene>
    <name evidence="1" type="ORF">AMAG_08506</name>
</gene>
<reference evidence="2" key="2">
    <citation type="submission" date="2009-11" db="EMBL/GenBank/DDBJ databases">
        <title>The Genome Sequence of Allomyces macrogynus strain ATCC 38327.</title>
        <authorList>
            <consortium name="The Broad Institute Genome Sequencing Platform"/>
            <person name="Russ C."/>
            <person name="Cuomo C."/>
            <person name="Shea T."/>
            <person name="Young S.K."/>
            <person name="Zeng Q."/>
            <person name="Koehrsen M."/>
            <person name="Haas B."/>
            <person name="Borodovsky M."/>
            <person name="Guigo R."/>
            <person name="Alvarado L."/>
            <person name="Berlin A."/>
            <person name="Borenstein D."/>
            <person name="Chen Z."/>
            <person name="Engels R."/>
            <person name="Freedman E."/>
            <person name="Gellesch M."/>
            <person name="Goldberg J."/>
            <person name="Griggs A."/>
            <person name="Gujja S."/>
            <person name="Heiman D."/>
            <person name="Hepburn T."/>
            <person name="Howarth C."/>
            <person name="Jen D."/>
            <person name="Larson L."/>
            <person name="Lewis B."/>
            <person name="Mehta T."/>
            <person name="Park D."/>
            <person name="Pearson M."/>
            <person name="Roberts A."/>
            <person name="Saif S."/>
            <person name="Shenoy N."/>
            <person name="Sisk P."/>
            <person name="Stolte C."/>
            <person name="Sykes S."/>
            <person name="Walk T."/>
            <person name="White J."/>
            <person name="Yandava C."/>
            <person name="Burger G."/>
            <person name="Gray M.W."/>
            <person name="Holland P.W.H."/>
            <person name="King N."/>
            <person name="Lang F.B.F."/>
            <person name="Roger A.J."/>
            <person name="Ruiz-Trillo I."/>
            <person name="Lander E."/>
            <person name="Nusbaum C."/>
        </authorList>
    </citation>
    <scope>NUCLEOTIDE SEQUENCE [LARGE SCALE GENOMIC DNA]</scope>
    <source>
        <strain evidence="2">ATCC 38327</strain>
    </source>
</reference>
<dbReference type="AlphaFoldDB" id="A0A0L0SLU0"/>
<dbReference type="Proteomes" id="UP000054350">
    <property type="component" value="Unassembled WGS sequence"/>
</dbReference>
<dbReference type="InterPro" id="IPR008979">
    <property type="entry name" value="Galactose-bd-like_sf"/>
</dbReference>
<protein>
    <submittedName>
        <fullName evidence="1">Uncharacterized protein</fullName>
    </submittedName>
</protein>
<keyword evidence="2" id="KW-1185">Reference proteome</keyword>
<dbReference type="Gene3D" id="2.60.120.260">
    <property type="entry name" value="Galactose-binding domain-like"/>
    <property type="match status" value="1"/>
</dbReference>
<organism evidence="1 2">
    <name type="scientific">Allomyces macrogynus (strain ATCC 38327)</name>
    <name type="common">Allomyces javanicus var. macrogynus</name>
    <dbReference type="NCBI Taxonomy" id="578462"/>
    <lineage>
        <taxon>Eukaryota</taxon>
        <taxon>Fungi</taxon>
        <taxon>Fungi incertae sedis</taxon>
        <taxon>Blastocladiomycota</taxon>
        <taxon>Blastocladiomycetes</taxon>
        <taxon>Blastocladiales</taxon>
        <taxon>Blastocladiaceae</taxon>
        <taxon>Allomyces</taxon>
    </lineage>
</organism>
<accession>A0A0L0SLU0</accession>
<dbReference type="OrthoDB" id="10395525at2759"/>
<dbReference type="EMBL" id="GG745342">
    <property type="protein sequence ID" value="KNE63369.1"/>
    <property type="molecule type" value="Genomic_DNA"/>
</dbReference>
<name>A0A0L0SLU0_ALLM3</name>
<evidence type="ECO:0000313" key="1">
    <source>
        <dbReference type="EMBL" id="KNE63369.1"/>
    </source>
</evidence>
<dbReference type="STRING" id="578462.A0A0L0SLU0"/>